<keyword evidence="4" id="KW-0158">Chromosome</keyword>
<dbReference type="Proteomes" id="UP000008068">
    <property type="component" value="Unassembled WGS sequence"/>
</dbReference>
<dbReference type="Gene3D" id="1.10.20.10">
    <property type="entry name" value="Histone, subunit A"/>
    <property type="match status" value="1"/>
</dbReference>
<comment type="subcellular location">
    <subcellularLocation>
        <location evidence="2">Chromosome</location>
    </subcellularLocation>
    <subcellularLocation>
        <location evidence="1">Nucleus</location>
    </subcellularLocation>
</comment>
<keyword evidence="5" id="KW-0238">DNA-binding</keyword>
<evidence type="ECO:0000256" key="4">
    <source>
        <dbReference type="ARBA" id="ARBA00022454"/>
    </source>
</evidence>
<name>G0MK77_CAEBE</name>
<evidence type="ECO:0000256" key="1">
    <source>
        <dbReference type="ARBA" id="ARBA00004123"/>
    </source>
</evidence>
<evidence type="ECO:0000256" key="5">
    <source>
        <dbReference type="ARBA" id="ARBA00023125"/>
    </source>
</evidence>
<dbReference type="STRING" id="135651.G0MK77"/>
<evidence type="ECO:0000256" key="3">
    <source>
        <dbReference type="ARBA" id="ARBA00010343"/>
    </source>
</evidence>
<feature type="domain" description="Core Histone H2A/H2B/H3" evidence="10">
    <location>
        <begin position="246"/>
        <end position="336"/>
    </location>
</feature>
<dbReference type="GO" id="GO:0003677">
    <property type="term" value="F:DNA binding"/>
    <property type="evidence" value="ECO:0007669"/>
    <property type="project" value="UniProtKB-KW"/>
</dbReference>
<feature type="coiled-coil region" evidence="8">
    <location>
        <begin position="51"/>
        <end position="105"/>
    </location>
</feature>
<gene>
    <name evidence="11" type="ORF">CAEBREN_02582</name>
</gene>
<dbReference type="EMBL" id="GL379798">
    <property type="protein sequence ID" value="EGT33738.1"/>
    <property type="molecule type" value="Genomic_DNA"/>
</dbReference>
<dbReference type="GO" id="GO:0046982">
    <property type="term" value="F:protein heterodimerization activity"/>
    <property type="evidence" value="ECO:0007669"/>
    <property type="project" value="InterPro"/>
</dbReference>
<dbReference type="OrthoDB" id="5858439at2759"/>
<evidence type="ECO:0000256" key="8">
    <source>
        <dbReference type="SAM" id="Coils"/>
    </source>
</evidence>
<evidence type="ECO:0000256" key="7">
    <source>
        <dbReference type="ARBA" id="ARBA00023269"/>
    </source>
</evidence>
<dbReference type="PANTHER" id="PTHR45810:SF17">
    <property type="entry name" value="HISTONE H3-LIKE CENTROMERIC PROTEIN A"/>
    <property type="match status" value="1"/>
</dbReference>
<organism evidence="12">
    <name type="scientific">Caenorhabditis brenneri</name>
    <name type="common">Nematode worm</name>
    <dbReference type="NCBI Taxonomy" id="135651"/>
    <lineage>
        <taxon>Eukaryota</taxon>
        <taxon>Metazoa</taxon>
        <taxon>Ecdysozoa</taxon>
        <taxon>Nematoda</taxon>
        <taxon>Chromadorea</taxon>
        <taxon>Rhabditida</taxon>
        <taxon>Rhabditina</taxon>
        <taxon>Rhabditomorpha</taxon>
        <taxon>Rhabditoidea</taxon>
        <taxon>Rhabditidae</taxon>
        <taxon>Peloderinae</taxon>
        <taxon>Caenorhabditis</taxon>
    </lineage>
</organism>
<dbReference type="InterPro" id="IPR007125">
    <property type="entry name" value="H2A/H2B/H3"/>
</dbReference>
<dbReference type="HOGENOM" id="CLU_071908_0_0_1"/>
<dbReference type="AlphaFoldDB" id="G0MK77"/>
<comment type="similarity">
    <text evidence="3">Belongs to the histone H3 family.</text>
</comment>
<evidence type="ECO:0000313" key="11">
    <source>
        <dbReference type="EMBL" id="EGT33738.1"/>
    </source>
</evidence>
<keyword evidence="8" id="KW-0175">Coiled coil</keyword>
<proteinExistence type="inferred from homology"/>
<dbReference type="GO" id="GO:0005634">
    <property type="term" value="C:nucleus"/>
    <property type="evidence" value="ECO:0007669"/>
    <property type="project" value="UniProtKB-SubCell"/>
</dbReference>
<dbReference type="CDD" id="cd22911">
    <property type="entry name" value="HFD_H3"/>
    <property type="match status" value="1"/>
</dbReference>
<feature type="compositionally biased region" description="Low complexity" evidence="9">
    <location>
        <begin position="217"/>
        <end position="227"/>
    </location>
</feature>
<evidence type="ECO:0000259" key="10">
    <source>
        <dbReference type="Pfam" id="PF00125"/>
    </source>
</evidence>
<dbReference type="InterPro" id="IPR009072">
    <property type="entry name" value="Histone-fold"/>
</dbReference>
<sequence length="341" mass="40236">MFHLSDGPTIEELVDTQQLENTAEAEFKEELDVIKKELAAVLAIPDIHRNREALEKSIRILEKAIDKWEEDEENQVSLELRRQSIGKFKEQRRSCKQKLRDAENAFHERREREYEERTMREIPRRYSSFRDTDITRRNNTTGLYHHSQQSSSNFRMQEYSSDEEIENIPSSHRDRYRLEKCLIIVFQNLYFSYPPKKISHSTMLQQRRDISPVVYRSQQQSSAGSQQERMRSGKSRVTKTTRKHRPGQKALAEIRKYQKSTDLLIQKAPFARLVHEIIREATTNSGDYRVRADALLALQEGAEAFMVEMFEGSVLICNHAKRVTLMPTDIQLYRRLCLRNL</sequence>
<reference evidence="12" key="1">
    <citation type="submission" date="2011-07" db="EMBL/GenBank/DDBJ databases">
        <authorList>
            <consortium name="Caenorhabditis brenneri Sequencing and Analysis Consortium"/>
            <person name="Wilson R.K."/>
        </authorList>
    </citation>
    <scope>NUCLEOTIDE SEQUENCE [LARGE SCALE GENOMIC DNA]</scope>
    <source>
        <strain evidence="12">PB2801</strain>
    </source>
</reference>
<keyword evidence="7" id="KW-0544">Nucleosome core</keyword>
<evidence type="ECO:0000256" key="6">
    <source>
        <dbReference type="ARBA" id="ARBA00023242"/>
    </source>
</evidence>
<evidence type="ECO:0000313" key="12">
    <source>
        <dbReference type="Proteomes" id="UP000008068"/>
    </source>
</evidence>
<dbReference type="SMART" id="SM00428">
    <property type="entry name" value="H3"/>
    <property type="match status" value="1"/>
</dbReference>
<dbReference type="FunCoup" id="G0MK77">
    <property type="interactions" value="130"/>
</dbReference>
<dbReference type="eggNOG" id="KOG1745">
    <property type="taxonomic scope" value="Eukaryota"/>
</dbReference>
<dbReference type="InParanoid" id="G0MK77"/>
<keyword evidence="12" id="KW-1185">Reference proteome</keyword>
<dbReference type="Pfam" id="PF00125">
    <property type="entry name" value="Histone"/>
    <property type="match status" value="1"/>
</dbReference>
<keyword evidence="6" id="KW-0539">Nucleus</keyword>
<protein>
    <recommendedName>
        <fullName evidence="10">Core Histone H2A/H2B/H3 domain-containing protein</fullName>
    </recommendedName>
</protein>
<dbReference type="PRINTS" id="PR00622">
    <property type="entry name" value="HISTONEH3"/>
</dbReference>
<dbReference type="InterPro" id="IPR000164">
    <property type="entry name" value="Histone_H3/CENP-A"/>
</dbReference>
<dbReference type="PANTHER" id="PTHR45810">
    <property type="entry name" value="HISTONE H3.2"/>
    <property type="match status" value="1"/>
</dbReference>
<dbReference type="GO" id="GO:0030527">
    <property type="term" value="F:structural constituent of chromatin"/>
    <property type="evidence" value="ECO:0007669"/>
    <property type="project" value="InterPro"/>
</dbReference>
<dbReference type="GO" id="GO:0000786">
    <property type="term" value="C:nucleosome"/>
    <property type="evidence" value="ECO:0007669"/>
    <property type="project" value="UniProtKB-KW"/>
</dbReference>
<evidence type="ECO:0000256" key="2">
    <source>
        <dbReference type="ARBA" id="ARBA00004286"/>
    </source>
</evidence>
<dbReference type="SUPFAM" id="SSF47113">
    <property type="entry name" value="Histone-fold"/>
    <property type="match status" value="1"/>
</dbReference>
<accession>G0MK77</accession>
<evidence type="ECO:0000256" key="9">
    <source>
        <dbReference type="SAM" id="MobiDB-lite"/>
    </source>
</evidence>
<feature type="compositionally biased region" description="Basic residues" evidence="9">
    <location>
        <begin position="232"/>
        <end position="247"/>
    </location>
</feature>
<feature type="region of interest" description="Disordered" evidence="9">
    <location>
        <begin position="214"/>
        <end position="247"/>
    </location>
</feature>